<feature type="domain" description="C-type lysozyme inhibitor" evidence="6">
    <location>
        <begin position="32"/>
        <end position="87"/>
    </location>
</feature>
<evidence type="ECO:0000256" key="5">
    <source>
        <dbReference type="SAM" id="SignalP"/>
    </source>
</evidence>
<comment type="caution">
    <text evidence="7">The sequence shown here is derived from an EMBL/GenBank/DDBJ whole genome shotgun (WGS) entry which is preliminary data.</text>
</comment>
<evidence type="ECO:0000256" key="2">
    <source>
        <dbReference type="ARBA" id="ARBA00023136"/>
    </source>
</evidence>
<name>A0A9X1RU75_9GAMM</name>
<organism evidence="7 8">
    <name type="scientific">Marinomonas algarum</name>
    <dbReference type="NCBI Taxonomy" id="2883105"/>
    <lineage>
        <taxon>Bacteria</taxon>
        <taxon>Pseudomonadati</taxon>
        <taxon>Pseudomonadota</taxon>
        <taxon>Gammaproteobacteria</taxon>
        <taxon>Oceanospirillales</taxon>
        <taxon>Oceanospirillaceae</taxon>
        <taxon>Marinomonas</taxon>
    </lineage>
</organism>
<dbReference type="AlphaFoldDB" id="A0A9X1RU75"/>
<dbReference type="PROSITE" id="PS51257">
    <property type="entry name" value="PROKAR_LIPOPROTEIN"/>
    <property type="match status" value="1"/>
</dbReference>
<dbReference type="InterPro" id="IPR018660">
    <property type="entry name" value="MliC"/>
</dbReference>
<dbReference type="RefSeq" id="WP_226755313.1">
    <property type="nucleotide sequence ID" value="NZ_JAJATW010000029.1"/>
</dbReference>
<keyword evidence="4" id="KW-0449">Lipoprotein</keyword>
<gene>
    <name evidence="7" type="ORF">LG368_13845</name>
</gene>
<reference evidence="7" key="1">
    <citation type="submission" date="2021-10" db="EMBL/GenBank/DDBJ databases">
        <title>Marinomonas pontica sp. nov., isolated from the Black Sea.</title>
        <authorList>
            <person name="Zhao L.-H."/>
            <person name="Xue J.-H."/>
        </authorList>
    </citation>
    <scope>NUCLEOTIDE SEQUENCE</scope>
    <source>
        <strain evidence="7">E8</strain>
    </source>
</reference>
<dbReference type="Gene3D" id="2.40.128.200">
    <property type="match status" value="1"/>
</dbReference>
<dbReference type="InterPro" id="IPR036328">
    <property type="entry name" value="MliC_sf"/>
</dbReference>
<protein>
    <submittedName>
        <fullName evidence="7">MliC family protein</fullName>
    </submittedName>
</protein>
<accession>A0A9X1RU75</accession>
<keyword evidence="1 5" id="KW-0732">Signal</keyword>
<dbReference type="EMBL" id="JAJATW010000029">
    <property type="protein sequence ID" value="MCB5162968.1"/>
    <property type="molecule type" value="Genomic_DNA"/>
</dbReference>
<feature type="chain" id="PRO_5040908164" evidence="5">
    <location>
        <begin position="19"/>
        <end position="113"/>
    </location>
</feature>
<keyword evidence="3" id="KW-0564">Palmitate</keyword>
<evidence type="ECO:0000313" key="7">
    <source>
        <dbReference type="EMBL" id="MCB5162968.1"/>
    </source>
</evidence>
<dbReference type="Pfam" id="PF09864">
    <property type="entry name" value="MliC"/>
    <property type="match status" value="1"/>
</dbReference>
<evidence type="ECO:0000313" key="8">
    <source>
        <dbReference type="Proteomes" id="UP001139095"/>
    </source>
</evidence>
<dbReference type="SUPFAM" id="SSF141488">
    <property type="entry name" value="YdhA-like"/>
    <property type="match status" value="1"/>
</dbReference>
<evidence type="ECO:0000256" key="1">
    <source>
        <dbReference type="ARBA" id="ARBA00022729"/>
    </source>
</evidence>
<keyword evidence="2" id="KW-0472">Membrane</keyword>
<evidence type="ECO:0000259" key="6">
    <source>
        <dbReference type="Pfam" id="PF09864"/>
    </source>
</evidence>
<proteinExistence type="predicted"/>
<keyword evidence="8" id="KW-1185">Reference proteome</keyword>
<feature type="signal peptide" evidence="5">
    <location>
        <begin position="1"/>
        <end position="18"/>
    </location>
</feature>
<sequence length="113" mass="12362">MRLLFTFTIVTLAVSVSACSSASGKRALTLDYQCISGETIRVTYQTGDEILVVHQGTEHTMTRAISGSGARYASPQYEWWSKGLNSASEGTLLQHKTNNTSGKILERCKVMTL</sequence>
<evidence type="ECO:0000256" key="3">
    <source>
        <dbReference type="ARBA" id="ARBA00023139"/>
    </source>
</evidence>
<dbReference type="Proteomes" id="UP001139095">
    <property type="component" value="Unassembled WGS sequence"/>
</dbReference>
<evidence type="ECO:0000256" key="4">
    <source>
        <dbReference type="ARBA" id="ARBA00023288"/>
    </source>
</evidence>